<reference evidence="3 4" key="1">
    <citation type="submission" date="2016-10" db="EMBL/GenBank/DDBJ databases">
        <authorList>
            <person name="de Groot N.N."/>
        </authorList>
    </citation>
    <scope>NUCLEOTIDE SEQUENCE [LARGE SCALE GENOMIC DNA]</scope>
    <source>
        <strain evidence="3 4">DSM 23421</strain>
    </source>
</reference>
<dbReference type="AlphaFoldDB" id="A0A1G7CBT1"/>
<dbReference type="SUPFAM" id="SSF47473">
    <property type="entry name" value="EF-hand"/>
    <property type="match status" value="1"/>
</dbReference>
<dbReference type="InterPro" id="IPR018247">
    <property type="entry name" value="EF_Hand_1_Ca_BS"/>
</dbReference>
<dbReference type="InterPro" id="IPR002048">
    <property type="entry name" value="EF_hand_dom"/>
</dbReference>
<dbReference type="InterPro" id="IPR011992">
    <property type="entry name" value="EF-hand-dom_pair"/>
</dbReference>
<dbReference type="EMBL" id="FNAO01000004">
    <property type="protein sequence ID" value="SDE35845.1"/>
    <property type="molecule type" value="Genomic_DNA"/>
</dbReference>
<accession>A0A1G7CBT1</accession>
<dbReference type="GO" id="GO:0005509">
    <property type="term" value="F:calcium ion binding"/>
    <property type="evidence" value="ECO:0007669"/>
    <property type="project" value="InterPro"/>
</dbReference>
<proteinExistence type="predicted"/>
<organism evidence="3 4">
    <name type="scientific">Pricia antarctica</name>
    <dbReference type="NCBI Taxonomy" id="641691"/>
    <lineage>
        <taxon>Bacteria</taxon>
        <taxon>Pseudomonadati</taxon>
        <taxon>Bacteroidota</taxon>
        <taxon>Flavobacteriia</taxon>
        <taxon>Flavobacteriales</taxon>
        <taxon>Flavobacteriaceae</taxon>
        <taxon>Pricia</taxon>
    </lineage>
</organism>
<dbReference type="PROSITE" id="PS00018">
    <property type="entry name" value="EF_HAND_1"/>
    <property type="match status" value="1"/>
</dbReference>
<evidence type="ECO:0000313" key="4">
    <source>
        <dbReference type="Proteomes" id="UP000199109"/>
    </source>
</evidence>
<gene>
    <name evidence="3" type="ORF">SAMN05421636_104468</name>
</gene>
<feature type="domain" description="EF-hand" evidence="2">
    <location>
        <begin position="57"/>
        <end position="92"/>
    </location>
</feature>
<dbReference type="RefSeq" id="WP_217633310.1">
    <property type="nucleotide sequence ID" value="NZ_FNAO01000004.1"/>
</dbReference>
<feature type="region of interest" description="Disordered" evidence="1">
    <location>
        <begin position="25"/>
        <end position="44"/>
    </location>
</feature>
<dbReference type="Pfam" id="PF13202">
    <property type="entry name" value="EF-hand_5"/>
    <property type="match status" value="2"/>
</dbReference>
<protein>
    <submittedName>
        <fullName evidence="3">EF hand</fullName>
    </submittedName>
</protein>
<dbReference type="STRING" id="641691.SAMN05421636_104468"/>
<dbReference type="PROSITE" id="PS50222">
    <property type="entry name" value="EF_HAND_2"/>
    <property type="match status" value="1"/>
</dbReference>
<dbReference type="Proteomes" id="UP000199109">
    <property type="component" value="Unassembled WGS sequence"/>
</dbReference>
<evidence type="ECO:0000259" key="2">
    <source>
        <dbReference type="PROSITE" id="PS50222"/>
    </source>
</evidence>
<dbReference type="Gene3D" id="1.10.238.10">
    <property type="entry name" value="EF-hand"/>
    <property type="match status" value="1"/>
</dbReference>
<sequence>MKTKIFNIGIFSAALLLGVNTYAQERGDRQGGSPEKMIERLDTDKDGKLSKEEVAKVERGNLAENFDTVDADSDGFITFEEFKVYQTDRRKKRKQ</sequence>
<evidence type="ECO:0000313" key="3">
    <source>
        <dbReference type="EMBL" id="SDE35845.1"/>
    </source>
</evidence>
<evidence type="ECO:0000256" key="1">
    <source>
        <dbReference type="SAM" id="MobiDB-lite"/>
    </source>
</evidence>
<keyword evidence="4" id="KW-1185">Reference proteome</keyword>
<name>A0A1G7CBT1_9FLAO</name>